<protein>
    <submittedName>
        <fullName evidence="2">Uncharacterized protein</fullName>
    </submittedName>
</protein>
<comment type="caution">
    <text evidence="2">The sequence shown here is derived from an EMBL/GenBank/DDBJ whole genome shotgun (WGS) entry which is preliminary data.</text>
</comment>
<evidence type="ECO:0000256" key="1">
    <source>
        <dbReference type="SAM" id="Phobius"/>
    </source>
</evidence>
<sequence>MSALELTVLFSSFWIAIISNTFLLSWFLSFFIISVFSKSIECSCSIACFASAVDFLFVCIEYLCSYILLCKYCLVLPM</sequence>
<proteinExistence type="predicted"/>
<keyword evidence="1" id="KW-0812">Transmembrane</keyword>
<dbReference type="AlphaFoldDB" id="A0AAW1U012"/>
<accession>A0AAW1U012</accession>
<keyword evidence="1" id="KW-1133">Transmembrane helix</keyword>
<organism evidence="2 3">
    <name type="scientific">Henosepilachna vigintioctopunctata</name>
    <dbReference type="NCBI Taxonomy" id="420089"/>
    <lineage>
        <taxon>Eukaryota</taxon>
        <taxon>Metazoa</taxon>
        <taxon>Ecdysozoa</taxon>
        <taxon>Arthropoda</taxon>
        <taxon>Hexapoda</taxon>
        <taxon>Insecta</taxon>
        <taxon>Pterygota</taxon>
        <taxon>Neoptera</taxon>
        <taxon>Endopterygota</taxon>
        <taxon>Coleoptera</taxon>
        <taxon>Polyphaga</taxon>
        <taxon>Cucujiformia</taxon>
        <taxon>Coccinelloidea</taxon>
        <taxon>Coccinellidae</taxon>
        <taxon>Epilachninae</taxon>
        <taxon>Epilachnini</taxon>
        <taxon>Henosepilachna</taxon>
    </lineage>
</organism>
<evidence type="ECO:0000313" key="2">
    <source>
        <dbReference type="EMBL" id="KAK9873692.1"/>
    </source>
</evidence>
<dbReference type="EMBL" id="JARQZJ010000028">
    <property type="protein sequence ID" value="KAK9873692.1"/>
    <property type="molecule type" value="Genomic_DNA"/>
</dbReference>
<reference evidence="2 3" key="1">
    <citation type="submission" date="2023-03" db="EMBL/GenBank/DDBJ databases">
        <title>Genome insight into feeding habits of ladybird beetles.</title>
        <authorList>
            <person name="Li H.-S."/>
            <person name="Huang Y.-H."/>
            <person name="Pang H."/>
        </authorList>
    </citation>
    <scope>NUCLEOTIDE SEQUENCE [LARGE SCALE GENOMIC DNA]</scope>
    <source>
        <strain evidence="2">SYSU_2023b</strain>
        <tissue evidence="2">Whole body</tissue>
    </source>
</reference>
<dbReference type="Proteomes" id="UP001431783">
    <property type="component" value="Unassembled WGS sequence"/>
</dbReference>
<feature type="transmembrane region" description="Helical" evidence="1">
    <location>
        <begin position="12"/>
        <end position="36"/>
    </location>
</feature>
<evidence type="ECO:0000313" key="3">
    <source>
        <dbReference type="Proteomes" id="UP001431783"/>
    </source>
</evidence>
<gene>
    <name evidence="2" type="ORF">WA026_023759</name>
</gene>
<name>A0AAW1U012_9CUCU</name>
<feature type="transmembrane region" description="Helical" evidence="1">
    <location>
        <begin position="48"/>
        <end position="69"/>
    </location>
</feature>
<keyword evidence="3" id="KW-1185">Reference proteome</keyword>
<keyword evidence="1" id="KW-0472">Membrane</keyword>